<reference evidence="1" key="1">
    <citation type="submission" date="2019-10" db="EMBL/GenBank/DDBJ databases">
        <authorList>
            <consortium name="DOE Joint Genome Institute"/>
            <person name="Kuo A."/>
            <person name="Miyauchi S."/>
            <person name="Kiss E."/>
            <person name="Drula E."/>
            <person name="Kohler A."/>
            <person name="Sanchez-Garcia M."/>
            <person name="Andreopoulos B."/>
            <person name="Barry K.W."/>
            <person name="Bonito G."/>
            <person name="Buee M."/>
            <person name="Carver A."/>
            <person name="Chen C."/>
            <person name="Cichocki N."/>
            <person name="Clum A."/>
            <person name="Culley D."/>
            <person name="Crous P.W."/>
            <person name="Fauchery L."/>
            <person name="Girlanda M."/>
            <person name="Hayes R."/>
            <person name="Keri Z."/>
            <person name="LaButti K."/>
            <person name="Lipzen A."/>
            <person name="Lombard V."/>
            <person name="Magnuson J."/>
            <person name="Maillard F."/>
            <person name="Morin E."/>
            <person name="Murat C."/>
            <person name="Nolan M."/>
            <person name="Ohm R."/>
            <person name="Pangilinan J."/>
            <person name="Pereira M."/>
            <person name="Perotto S."/>
            <person name="Peter M."/>
            <person name="Riley R."/>
            <person name="Sitrit Y."/>
            <person name="Stielow B."/>
            <person name="Szollosi G."/>
            <person name="Zifcakova L."/>
            <person name="Stursova M."/>
            <person name="Spatafora J.W."/>
            <person name="Tedersoo L."/>
            <person name="Vaario L.-M."/>
            <person name="Yamada A."/>
            <person name="Yan M."/>
            <person name="Wang P."/>
            <person name="Xu J."/>
            <person name="Bruns T."/>
            <person name="Baldrian P."/>
            <person name="Vilgalys R."/>
            <person name="Henrissat B."/>
            <person name="Grigoriev I.V."/>
            <person name="Hibbett D."/>
            <person name="Nagy L.G."/>
            <person name="Martin F.M."/>
        </authorList>
    </citation>
    <scope>NUCLEOTIDE SEQUENCE</scope>
    <source>
        <strain evidence="1">BED1</strain>
    </source>
</reference>
<evidence type="ECO:0000313" key="1">
    <source>
        <dbReference type="EMBL" id="KAF8434055.1"/>
    </source>
</evidence>
<evidence type="ECO:0000313" key="2">
    <source>
        <dbReference type="Proteomes" id="UP001194468"/>
    </source>
</evidence>
<organism evidence="1 2">
    <name type="scientific">Boletus edulis BED1</name>
    <dbReference type="NCBI Taxonomy" id="1328754"/>
    <lineage>
        <taxon>Eukaryota</taxon>
        <taxon>Fungi</taxon>
        <taxon>Dikarya</taxon>
        <taxon>Basidiomycota</taxon>
        <taxon>Agaricomycotina</taxon>
        <taxon>Agaricomycetes</taxon>
        <taxon>Agaricomycetidae</taxon>
        <taxon>Boletales</taxon>
        <taxon>Boletineae</taxon>
        <taxon>Boletaceae</taxon>
        <taxon>Boletoideae</taxon>
        <taxon>Boletus</taxon>
    </lineage>
</organism>
<name>A0AAD4BM10_BOLED</name>
<gene>
    <name evidence="1" type="ORF">L210DRAFT_2666448</name>
</gene>
<accession>A0AAD4BM10</accession>
<keyword evidence="2" id="KW-1185">Reference proteome</keyword>
<reference evidence="1" key="2">
    <citation type="journal article" date="2020" name="Nat. Commun.">
        <title>Large-scale genome sequencing of mycorrhizal fungi provides insights into the early evolution of symbiotic traits.</title>
        <authorList>
            <person name="Miyauchi S."/>
            <person name="Kiss E."/>
            <person name="Kuo A."/>
            <person name="Drula E."/>
            <person name="Kohler A."/>
            <person name="Sanchez-Garcia M."/>
            <person name="Morin E."/>
            <person name="Andreopoulos B."/>
            <person name="Barry K.W."/>
            <person name="Bonito G."/>
            <person name="Buee M."/>
            <person name="Carver A."/>
            <person name="Chen C."/>
            <person name="Cichocki N."/>
            <person name="Clum A."/>
            <person name="Culley D."/>
            <person name="Crous P.W."/>
            <person name="Fauchery L."/>
            <person name="Girlanda M."/>
            <person name="Hayes R.D."/>
            <person name="Keri Z."/>
            <person name="LaButti K."/>
            <person name="Lipzen A."/>
            <person name="Lombard V."/>
            <person name="Magnuson J."/>
            <person name="Maillard F."/>
            <person name="Murat C."/>
            <person name="Nolan M."/>
            <person name="Ohm R.A."/>
            <person name="Pangilinan J."/>
            <person name="Pereira M.F."/>
            <person name="Perotto S."/>
            <person name="Peter M."/>
            <person name="Pfister S."/>
            <person name="Riley R."/>
            <person name="Sitrit Y."/>
            <person name="Stielow J.B."/>
            <person name="Szollosi G."/>
            <person name="Zifcakova L."/>
            <person name="Stursova M."/>
            <person name="Spatafora J.W."/>
            <person name="Tedersoo L."/>
            <person name="Vaario L.M."/>
            <person name="Yamada A."/>
            <person name="Yan M."/>
            <person name="Wang P."/>
            <person name="Xu J."/>
            <person name="Bruns T."/>
            <person name="Baldrian P."/>
            <person name="Vilgalys R."/>
            <person name="Dunand C."/>
            <person name="Henrissat B."/>
            <person name="Grigoriev I.V."/>
            <person name="Hibbett D."/>
            <person name="Nagy L.G."/>
            <person name="Martin F.M."/>
        </authorList>
    </citation>
    <scope>NUCLEOTIDE SEQUENCE</scope>
    <source>
        <strain evidence="1">BED1</strain>
    </source>
</reference>
<dbReference type="Proteomes" id="UP001194468">
    <property type="component" value="Unassembled WGS sequence"/>
</dbReference>
<dbReference type="AlphaFoldDB" id="A0AAD4BM10"/>
<comment type="caution">
    <text evidence="1">The sequence shown here is derived from an EMBL/GenBank/DDBJ whole genome shotgun (WGS) entry which is preliminary data.</text>
</comment>
<protein>
    <submittedName>
        <fullName evidence="1">Uncharacterized protein</fullName>
    </submittedName>
</protein>
<proteinExistence type="predicted"/>
<sequence>MELAQENLIKIATVSRELGKALTDTPGGGPDISRVQFWLDKIKVTSQEILETLSQCMITGSGDSTLDEQLHGWISANGPVICLMALNEMKRLIITNRAEKLFLGFIPSSMGFNPWTGPTLGSNKIREAIKVLHNHRNYFDYLLAPGVWNHEVESPHRWRAASPVSSLGGDDTPHRKQGRMNGRNVVTRRMCYNSYSSFSPSQETVVDKRGEENFDCYGPETEPGSMGSPSTAYDGQAMRGLGHRVKADSYIITQQKLFRRKSILTTSIWKN</sequence>
<dbReference type="EMBL" id="WHUW01000030">
    <property type="protein sequence ID" value="KAF8434055.1"/>
    <property type="molecule type" value="Genomic_DNA"/>
</dbReference>